<protein>
    <submittedName>
        <fullName evidence="1">Uncharacterized protein</fullName>
    </submittedName>
</protein>
<keyword evidence="2" id="KW-1185">Reference proteome</keyword>
<comment type="caution">
    <text evidence="1">The sequence shown here is derived from an EMBL/GenBank/DDBJ whole genome shotgun (WGS) entry which is preliminary data.</text>
</comment>
<reference evidence="1 2" key="1">
    <citation type="journal article" date="2021" name="BMC Genomics">
        <title>Datura genome reveals duplications of psychoactive alkaloid biosynthetic genes and high mutation rate following tissue culture.</title>
        <authorList>
            <person name="Rajewski A."/>
            <person name="Carter-House D."/>
            <person name="Stajich J."/>
            <person name="Litt A."/>
        </authorList>
    </citation>
    <scope>NUCLEOTIDE SEQUENCE [LARGE SCALE GENOMIC DNA]</scope>
    <source>
        <strain evidence="1">AR-01</strain>
    </source>
</reference>
<sequence length="100" mass="11082">MAEAKDRISRPKDLMGIYSRRQRTIVSCDGGGIVIFGDEHGGGLLEHLFGEELQWPRSVVGHSCVELWIMERAPIVIAGLRFGCANTLQFLVLGVVSEER</sequence>
<proteinExistence type="predicted"/>
<evidence type="ECO:0000313" key="2">
    <source>
        <dbReference type="Proteomes" id="UP000823775"/>
    </source>
</evidence>
<accession>A0ABS8T5U0</accession>
<organism evidence="1 2">
    <name type="scientific">Datura stramonium</name>
    <name type="common">Jimsonweed</name>
    <name type="synonym">Common thornapple</name>
    <dbReference type="NCBI Taxonomy" id="4076"/>
    <lineage>
        <taxon>Eukaryota</taxon>
        <taxon>Viridiplantae</taxon>
        <taxon>Streptophyta</taxon>
        <taxon>Embryophyta</taxon>
        <taxon>Tracheophyta</taxon>
        <taxon>Spermatophyta</taxon>
        <taxon>Magnoliopsida</taxon>
        <taxon>eudicotyledons</taxon>
        <taxon>Gunneridae</taxon>
        <taxon>Pentapetalae</taxon>
        <taxon>asterids</taxon>
        <taxon>lamiids</taxon>
        <taxon>Solanales</taxon>
        <taxon>Solanaceae</taxon>
        <taxon>Solanoideae</taxon>
        <taxon>Datureae</taxon>
        <taxon>Datura</taxon>
    </lineage>
</organism>
<dbReference type="Proteomes" id="UP000823775">
    <property type="component" value="Unassembled WGS sequence"/>
</dbReference>
<name>A0ABS8T5U0_DATST</name>
<evidence type="ECO:0000313" key="1">
    <source>
        <dbReference type="EMBL" id="MCD7466216.1"/>
    </source>
</evidence>
<dbReference type="EMBL" id="JACEIK010001120">
    <property type="protein sequence ID" value="MCD7466216.1"/>
    <property type="molecule type" value="Genomic_DNA"/>
</dbReference>
<gene>
    <name evidence="1" type="ORF">HAX54_002725</name>
</gene>